<dbReference type="RefSeq" id="WP_110633871.1">
    <property type="nucleotide sequence ID" value="NZ_CP029788.1"/>
</dbReference>
<evidence type="ECO:0000313" key="1">
    <source>
        <dbReference type="EMBL" id="AWT46701.1"/>
    </source>
</evidence>
<dbReference type="AlphaFoldDB" id="A0A2U9PCT5"/>
<dbReference type="KEGG" id="sact:DMT42_33385"/>
<protein>
    <submittedName>
        <fullName evidence="1">Uncharacterized protein</fullName>
    </submittedName>
</protein>
<gene>
    <name evidence="1" type="ORF">DMT42_33385</name>
</gene>
<proteinExistence type="predicted"/>
<sequence length="140" mass="15063">MLVPSGQLSPLQQHLLREMDLCDLPAPETAPESYAARDLDTDEVRDALPVLLWSGLVEQSGDDHDILRLTPLGAAALREAECDELTARLSAVASFADMVSWGAPPRPAGHALKRLAEGTWTLEQAESYVRTGEAGDADLS</sequence>
<accession>A0A2U9PCT5</accession>
<dbReference type="OrthoDB" id="4185169at2"/>
<dbReference type="EMBL" id="CP029788">
    <property type="protein sequence ID" value="AWT46701.1"/>
    <property type="molecule type" value="Genomic_DNA"/>
</dbReference>
<keyword evidence="2" id="KW-1185">Reference proteome</keyword>
<dbReference type="Proteomes" id="UP000247634">
    <property type="component" value="Chromosome"/>
</dbReference>
<name>A0A2U9PCT5_STRAS</name>
<evidence type="ECO:0000313" key="2">
    <source>
        <dbReference type="Proteomes" id="UP000247634"/>
    </source>
</evidence>
<organism evidence="1 2">
    <name type="scientific">Streptomyces actuosus</name>
    <dbReference type="NCBI Taxonomy" id="1885"/>
    <lineage>
        <taxon>Bacteria</taxon>
        <taxon>Bacillati</taxon>
        <taxon>Actinomycetota</taxon>
        <taxon>Actinomycetes</taxon>
        <taxon>Kitasatosporales</taxon>
        <taxon>Streptomycetaceae</taxon>
        <taxon>Streptomyces</taxon>
    </lineage>
</organism>
<reference evidence="1 2" key="1">
    <citation type="submission" date="2018-06" db="EMBL/GenBank/DDBJ databases">
        <title>The complete genome sequence of a nosiheptide producer Streptomyces actuosus ATCC 25421: deducing the ability of producing a new class III lantibiotics.</title>
        <authorList>
            <person name="Liu W."/>
            <person name="Sun F."/>
            <person name="Hu Y."/>
        </authorList>
    </citation>
    <scope>NUCLEOTIDE SEQUENCE [LARGE SCALE GENOMIC DNA]</scope>
    <source>
        <strain evidence="1 2">ATCC 25421</strain>
    </source>
</reference>